<dbReference type="Gene3D" id="3.30.70.890">
    <property type="entry name" value="GHMP kinase, C-terminal domain"/>
    <property type="match status" value="1"/>
</dbReference>
<sequence length="326" mass="36063">MKITARAHTNIALIKYWGKRDEQLFLPMNNSISITLDQFYTTTSVAFRDDLKADSFILNGIEMGGHEVDKISRFLDLIRQTAGRNEYAIIDSVNNVPTAAGFASSASGFAALAAASTKAIGLDYSGSDLSRIARFGSGSACRSIYGGYVEWNKGVRVDGTDSYAMQILEESKWDLSILSVMVEARQKKVLSREGMTHTVKTSDFYSGWLETIDADLNLAREAIHGRDFEKLGTVLERNALKMHATMLGANPPFFYWTGATLDVMHTVQELRDSGIQAYFTIDAGPNVKVICQPKDEMAVKERMQQIQTVREVFVCHPGPGVSYIGE</sequence>
<dbReference type="EC" id="4.1.1.33" evidence="2"/>
<evidence type="ECO:0000256" key="5">
    <source>
        <dbReference type="ARBA" id="ARBA00022840"/>
    </source>
</evidence>
<evidence type="ECO:0000256" key="7">
    <source>
        <dbReference type="ARBA" id="ARBA00023239"/>
    </source>
</evidence>
<dbReference type="InterPro" id="IPR014721">
    <property type="entry name" value="Ribsml_uS5_D2-typ_fold_subgr"/>
</dbReference>
<evidence type="ECO:0000256" key="1">
    <source>
        <dbReference type="ARBA" id="ARBA00008831"/>
    </source>
</evidence>
<dbReference type="RefSeq" id="WP_301243177.1">
    <property type="nucleotide sequence ID" value="NZ_JAROCC010000006.1"/>
</dbReference>
<dbReference type="GO" id="GO:0004163">
    <property type="term" value="F:diphosphomevalonate decarboxylase activity"/>
    <property type="evidence" value="ECO:0007669"/>
    <property type="project" value="UniProtKB-EC"/>
</dbReference>
<comment type="caution">
    <text evidence="10">The sequence shown here is derived from an EMBL/GenBank/DDBJ whole genome shotgun (WGS) entry which is preliminary data.</text>
</comment>
<dbReference type="PIRSF" id="PIRSF015950">
    <property type="entry name" value="Mev_P_decrbx"/>
    <property type="match status" value="1"/>
</dbReference>
<evidence type="ECO:0000313" key="10">
    <source>
        <dbReference type="EMBL" id="MDN4607609.1"/>
    </source>
</evidence>
<keyword evidence="7 10" id="KW-0456">Lyase</keyword>
<dbReference type="SUPFAM" id="SSF55060">
    <property type="entry name" value="GHMP Kinase, C-terminal domain"/>
    <property type="match status" value="1"/>
</dbReference>
<dbReference type="EMBL" id="JAROCC010000006">
    <property type="protein sequence ID" value="MDN4607609.1"/>
    <property type="molecule type" value="Genomic_DNA"/>
</dbReference>
<feature type="domain" description="Diphosphomevalonate decarboxylase-like N-terminal" evidence="9">
    <location>
        <begin position="7"/>
        <end position="164"/>
    </location>
</feature>
<dbReference type="InterPro" id="IPR029765">
    <property type="entry name" value="Mev_diP_decarb"/>
</dbReference>
<dbReference type="InterPro" id="IPR036554">
    <property type="entry name" value="GHMP_kinase_C_sf"/>
</dbReference>
<organism evidence="10 11">
    <name type="scientific">Sporosarcina highlanderae</name>
    <dbReference type="NCBI Taxonomy" id="3035916"/>
    <lineage>
        <taxon>Bacteria</taxon>
        <taxon>Bacillati</taxon>
        <taxon>Bacillota</taxon>
        <taxon>Bacilli</taxon>
        <taxon>Bacillales</taxon>
        <taxon>Caryophanaceae</taxon>
        <taxon>Sporosarcina</taxon>
    </lineage>
</organism>
<proteinExistence type="inferred from homology"/>
<comment type="similarity">
    <text evidence="1">Belongs to the diphosphomevalonate decarboxylase family.</text>
</comment>
<dbReference type="PANTHER" id="PTHR10977:SF3">
    <property type="entry name" value="DIPHOSPHOMEVALONATE DECARBOXYLASE"/>
    <property type="match status" value="1"/>
</dbReference>
<keyword evidence="4" id="KW-0547">Nucleotide-binding</keyword>
<evidence type="ECO:0000313" key="11">
    <source>
        <dbReference type="Proteomes" id="UP001175097"/>
    </source>
</evidence>
<dbReference type="PANTHER" id="PTHR10977">
    <property type="entry name" value="DIPHOSPHOMEVALONATE DECARBOXYLASE"/>
    <property type="match status" value="1"/>
</dbReference>
<dbReference type="Pfam" id="PF22700">
    <property type="entry name" value="MVD-like_N"/>
    <property type="match status" value="1"/>
</dbReference>
<keyword evidence="11" id="KW-1185">Reference proteome</keyword>
<evidence type="ECO:0000256" key="4">
    <source>
        <dbReference type="ARBA" id="ARBA00022741"/>
    </source>
</evidence>
<reference evidence="10" key="1">
    <citation type="submission" date="2023-03" db="EMBL/GenBank/DDBJ databases">
        <title>MT1 and MT2 Draft Genomes of Novel Species.</title>
        <authorList>
            <person name="Venkateswaran K."/>
        </authorList>
    </citation>
    <scope>NUCLEOTIDE SEQUENCE</scope>
    <source>
        <strain evidence="10">F6_3S_P_2</strain>
    </source>
</reference>
<dbReference type="Gene3D" id="3.30.230.10">
    <property type="match status" value="1"/>
</dbReference>
<gene>
    <name evidence="10" type="primary">mvaD</name>
    <name evidence="10" type="ORF">P5G49_08915</name>
</gene>
<dbReference type="Pfam" id="PF18376">
    <property type="entry name" value="MDD_C"/>
    <property type="match status" value="1"/>
</dbReference>
<evidence type="ECO:0000256" key="2">
    <source>
        <dbReference type="ARBA" id="ARBA00012296"/>
    </source>
</evidence>
<name>A0ABT8JRA7_9BACL</name>
<evidence type="ECO:0000259" key="8">
    <source>
        <dbReference type="Pfam" id="PF18376"/>
    </source>
</evidence>
<dbReference type="SUPFAM" id="SSF54211">
    <property type="entry name" value="Ribosomal protein S5 domain 2-like"/>
    <property type="match status" value="1"/>
</dbReference>
<dbReference type="InterPro" id="IPR020568">
    <property type="entry name" value="Ribosomal_Su5_D2-typ_SF"/>
</dbReference>
<dbReference type="NCBIfam" id="TIGR01240">
    <property type="entry name" value="mevDPdecarb"/>
    <property type="match status" value="1"/>
</dbReference>
<feature type="domain" description="Mvd1 C-terminal" evidence="8">
    <location>
        <begin position="179"/>
        <end position="306"/>
    </location>
</feature>
<dbReference type="InterPro" id="IPR041431">
    <property type="entry name" value="Mvd1_C"/>
</dbReference>
<keyword evidence="5" id="KW-0067">ATP-binding</keyword>
<dbReference type="InterPro" id="IPR053859">
    <property type="entry name" value="MVD-like_N"/>
</dbReference>
<dbReference type="Proteomes" id="UP001175097">
    <property type="component" value="Unassembled WGS sequence"/>
</dbReference>
<evidence type="ECO:0000259" key="9">
    <source>
        <dbReference type="Pfam" id="PF22700"/>
    </source>
</evidence>
<protein>
    <recommendedName>
        <fullName evidence="2">diphosphomevalonate decarboxylase</fullName>
        <ecNumber evidence="2">4.1.1.33</ecNumber>
    </recommendedName>
</protein>
<keyword evidence="3" id="KW-0444">Lipid biosynthesis</keyword>
<dbReference type="InterPro" id="IPR005935">
    <property type="entry name" value="Mev_decarb"/>
</dbReference>
<keyword evidence="6" id="KW-0443">Lipid metabolism</keyword>
<accession>A0ABT8JRA7</accession>
<evidence type="ECO:0000256" key="3">
    <source>
        <dbReference type="ARBA" id="ARBA00022516"/>
    </source>
</evidence>
<evidence type="ECO:0000256" key="6">
    <source>
        <dbReference type="ARBA" id="ARBA00023098"/>
    </source>
</evidence>